<protein>
    <submittedName>
        <fullName evidence="1">ORF78</fullName>
    </submittedName>
</protein>
<reference evidence="1" key="1">
    <citation type="submission" date="2019-11" db="EMBL/GenBank/DDBJ databases">
        <title>Studies on the baculoviruses infecting the caterpillars, Spilarctia obliqua Walker (Erebidae) and Pieris brassicae Linn. (Pieridae) (Insecta: Lepidoptera).</title>
        <authorList>
            <person name="Paul S."/>
            <person name="Arumugaperumal A."/>
            <person name="Sathiya Balasingh Thangapandi E.J.J."/>
            <person name="Sarjubala Devi H."/>
            <person name="Johnson T."/>
            <person name="Maisnam S."/>
            <person name="Krishnavel S."/>
            <person name="Soman Syamala S."/>
            <person name="Ramamoorthy S."/>
            <person name="Karthikeyan R."/>
            <person name="Subburaman C."/>
            <person name="Jeyaprakash R."/>
            <person name="Azhaguchamy M."/>
            <person name="Ramaiyer V."/>
            <person name="Sivasubramaniam S."/>
        </authorList>
    </citation>
    <scope>NUCLEOTIDE SEQUENCE</scope>
    <source>
        <strain evidence="1">Manipur</strain>
    </source>
</reference>
<sequence>MGEPLQLVEEITRNQIHKNILYKNNLLYKSMMFHNHVNNYRPIQHKQDELNKYQRMDWSLLKTLLGII</sequence>
<evidence type="ECO:0000313" key="1">
    <source>
        <dbReference type="EMBL" id="QNN89527.1"/>
    </source>
</evidence>
<dbReference type="Pfam" id="PF05214">
    <property type="entry name" value="Baculo_p33"/>
    <property type="match status" value="1"/>
</dbReference>
<dbReference type="InterPro" id="IPR007879">
    <property type="entry name" value="Baculo_p33"/>
</dbReference>
<name>A0A7G9U8U6_GVPB</name>
<accession>A0A7G9U8U6</accession>
<dbReference type="EMBL" id="MN750576">
    <property type="protein sequence ID" value="QNN89527.1"/>
    <property type="molecule type" value="Genomic_DNA"/>
</dbReference>
<organism evidence="1">
    <name type="scientific">Pieris brassicae granulosis virus</name>
    <name type="common">PbGV</name>
    <name type="synonym">Pieris brassicae granulovirus</name>
    <dbReference type="NCBI Taxonomy" id="10465"/>
    <lineage>
        <taxon>Viruses</taxon>
        <taxon>Viruses incertae sedis</taxon>
        <taxon>Naldaviricetes</taxon>
        <taxon>Lefavirales</taxon>
        <taxon>Baculoviridae</taxon>
        <taxon>Betabaculovirus</taxon>
        <taxon>Betabaculovirus arrapae</taxon>
    </lineage>
</organism>
<proteinExistence type="predicted"/>
<organismHost>
    <name type="scientific">Pieris brassicae</name>
    <name type="common">White butterfly</name>
    <name type="synonym">Large white butterfly</name>
    <dbReference type="NCBI Taxonomy" id="7116"/>
</organismHost>